<evidence type="ECO:0000313" key="9">
    <source>
        <dbReference type="EMBL" id="ACL15879.1"/>
    </source>
</evidence>
<feature type="active site" description="Proton acceptor" evidence="7">
    <location>
        <position position="60"/>
    </location>
</feature>
<comment type="function">
    <text evidence="5 7">Component of a hydro-lyase that catalyzes the dehydration of mevalonate 5-phosphate (MVA5P) to form trans-anhydromevalonate 5-phosphate (tAHMP). Involved in the archaeal mevalonate (MVA) pathway, which provides fundamental precursors for isoprenoid biosynthesis, such as isopentenyl diphosphate (IPP) and dimethylallyl diphosphate (DMAPP).</text>
</comment>
<keyword evidence="3 7" id="KW-0456">Lyase</keyword>
<dbReference type="NCBIfam" id="NF003046">
    <property type="entry name" value="PRK03955.1"/>
    <property type="match status" value="1"/>
</dbReference>
<dbReference type="Gene3D" id="3.50.30.10">
    <property type="entry name" value="Phosphohistidine domain"/>
    <property type="match status" value="1"/>
</dbReference>
<dbReference type="InterPro" id="IPR020794">
    <property type="entry name" value="PMDh_S"/>
</dbReference>
<comment type="subunit">
    <text evidence="6 7">Heterodimer composed of a large subunit (PMDh-L) and a small subunit (PMDh-S).</text>
</comment>
<dbReference type="HOGENOM" id="CLU_141583_2_0_2"/>
<evidence type="ECO:0000256" key="4">
    <source>
        <dbReference type="ARBA" id="ARBA00045120"/>
    </source>
</evidence>
<reference evidence="9 10" key="1">
    <citation type="journal article" date="2015" name="Genome Announc.">
        <title>Complete Genome Sequence of Methanosphaerula palustris E1-9CT, a Hydrogenotrophic Methanogen Isolated from a Minerotrophic Fen Peatland.</title>
        <authorList>
            <person name="Cadillo-Quiroz H."/>
            <person name="Browne P."/>
            <person name="Kyrpides N."/>
            <person name="Woyke T."/>
            <person name="Goodwin L."/>
            <person name="Detter C."/>
            <person name="Yavitt J.B."/>
            <person name="Zinder S.H."/>
        </authorList>
    </citation>
    <scope>NUCLEOTIDE SEQUENCE [LARGE SCALE GENOMIC DNA]</scope>
    <source>
        <strain evidence="10">ATCC BAA-1556 / DSM 19958 / E1-9c</strain>
    </source>
</reference>
<gene>
    <name evidence="9" type="ordered locus">Mpal_0506</name>
</gene>
<sequence>MQGRGIAKGSGSGELLVSEAPISFLSGVDPVTGVIIEQGHPLQGRSIEGTIFAFPHGKGSTVGSYILYALARNHKAPAAIINQEAEPIIVVGAIISGIPMVDRLDIPFEELKEHRSATVNGETGEVTFDD</sequence>
<dbReference type="EC" id="4.2.1.182" evidence="7"/>
<dbReference type="Proteomes" id="UP000002457">
    <property type="component" value="Chromosome"/>
</dbReference>
<comment type="catalytic activity">
    <reaction evidence="4">
        <text>(R)-5-phosphomevalonate = (2E)-3-methyl-5-phosphooxypent-2-enoate + H2O</text>
        <dbReference type="Rhea" id="RHEA:78975"/>
        <dbReference type="ChEBI" id="CHEBI:15377"/>
        <dbReference type="ChEBI" id="CHEBI:58146"/>
        <dbReference type="ChEBI" id="CHEBI:229665"/>
        <dbReference type="EC" id="4.2.1.182"/>
    </reaction>
    <physiologicalReaction direction="left-to-right" evidence="4">
        <dbReference type="Rhea" id="RHEA:78976"/>
    </physiologicalReaction>
</comment>
<dbReference type="PANTHER" id="PTHR36577">
    <property type="entry name" value="DUF521 DOMAIN PROTEIN (AFU_ORTHOLOGUE AFUA_6G00490)"/>
    <property type="match status" value="1"/>
</dbReference>
<keyword evidence="2 7" id="KW-0414">Isoprene biosynthesis</keyword>
<proteinExistence type="inferred from homology"/>
<dbReference type="Pfam" id="PF01989">
    <property type="entry name" value="AcnX_swivel_put"/>
    <property type="match status" value="1"/>
</dbReference>
<dbReference type="OrthoDB" id="18062at2157"/>
<dbReference type="GO" id="GO:0016836">
    <property type="term" value="F:hydro-lyase activity"/>
    <property type="evidence" value="ECO:0007669"/>
    <property type="project" value="UniProtKB-UniRule"/>
</dbReference>
<evidence type="ECO:0000259" key="8">
    <source>
        <dbReference type="Pfam" id="PF01989"/>
    </source>
</evidence>
<dbReference type="InterPro" id="IPR012016">
    <property type="entry name" value="PMDh-S-like"/>
</dbReference>
<evidence type="ECO:0000313" key="10">
    <source>
        <dbReference type="Proteomes" id="UP000002457"/>
    </source>
</evidence>
<feature type="domain" description="Phosphomevalonate dehydratase small subunit-like" evidence="8">
    <location>
        <begin position="22"/>
        <end position="101"/>
    </location>
</feature>
<dbReference type="KEGG" id="mpl:Mpal_0506"/>
<comment type="similarity">
    <text evidence="7">Belongs to the AcnX type II small subunit family.</text>
</comment>
<evidence type="ECO:0000256" key="5">
    <source>
        <dbReference type="ARBA" id="ARBA00045299"/>
    </source>
</evidence>
<dbReference type="GO" id="GO:0019287">
    <property type="term" value="P:isopentenyl diphosphate biosynthetic process, mevalonate pathway"/>
    <property type="evidence" value="ECO:0007669"/>
    <property type="project" value="UniProtKB-UniRule"/>
</dbReference>
<dbReference type="AlphaFoldDB" id="B8GKJ6"/>
<dbReference type="HAMAP" id="MF_00078">
    <property type="entry name" value="PMDh_S"/>
    <property type="match status" value="1"/>
</dbReference>
<protein>
    <recommendedName>
        <fullName evidence="7">Phosphomevalonate dehydratase small subunit</fullName>
        <shortName evidence="7">PMDh small subunit</shortName>
        <shortName evidence="7">PMDh-S</shortName>
        <ecNumber evidence="7">4.2.1.182</ecNumber>
    </recommendedName>
</protein>
<dbReference type="eggNOG" id="arCOG04279">
    <property type="taxonomic scope" value="Archaea"/>
</dbReference>
<comment type="pathway">
    <text evidence="1 7">Isoprenoid biosynthesis; isopentenyl diphosphate biosynthesis via mevalonate pathway.</text>
</comment>
<evidence type="ECO:0000256" key="2">
    <source>
        <dbReference type="ARBA" id="ARBA00023229"/>
    </source>
</evidence>
<dbReference type="InterPro" id="IPR002840">
    <property type="entry name" value="PMDh-S-like_dom"/>
</dbReference>
<evidence type="ECO:0000256" key="3">
    <source>
        <dbReference type="ARBA" id="ARBA00023239"/>
    </source>
</evidence>
<dbReference type="SUPFAM" id="SSF52016">
    <property type="entry name" value="LeuD/IlvD-like"/>
    <property type="match status" value="1"/>
</dbReference>
<name>B8GKJ6_METPE</name>
<keyword evidence="10" id="KW-1185">Reference proteome</keyword>
<dbReference type="STRING" id="521011.Mpal_0506"/>
<dbReference type="CDD" id="cd01356">
    <property type="entry name" value="AcnX_swivel"/>
    <property type="match status" value="1"/>
</dbReference>
<dbReference type="PANTHER" id="PTHR36577:SF3">
    <property type="entry name" value="DUF521 DOMAIN PROTEIN (AFU_ORTHOLOGUE AFUA_6G00490)"/>
    <property type="match status" value="1"/>
</dbReference>
<accession>B8GKJ6</accession>
<organism evidence="9 10">
    <name type="scientific">Methanosphaerula palustris (strain ATCC BAA-1556 / DSM 19958 / E1-9c)</name>
    <dbReference type="NCBI Taxonomy" id="521011"/>
    <lineage>
        <taxon>Archaea</taxon>
        <taxon>Methanobacteriati</taxon>
        <taxon>Methanobacteriota</taxon>
        <taxon>Stenosarchaea group</taxon>
        <taxon>Methanomicrobia</taxon>
        <taxon>Methanomicrobiales</taxon>
        <taxon>Methanoregulaceae</taxon>
        <taxon>Methanosphaerula</taxon>
    </lineage>
</organism>
<dbReference type="EMBL" id="CP001338">
    <property type="protein sequence ID" value="ACL15879.1"/>
    <property type="molecule type" value="Genomic_DNA"/>
</dbReference>
<evidence type="ECO:0000256" key="6">
    <source>
        <dbReference type="ARBA" id="ARBA00046520"/>
    </source>
</evidence>
<evidence type="ECO:0000256" key="1">
    <source>
        <dbReference type="ARBA" id="ARBA00005092"/>
    </source>
</evidence>
<evidence type="ECO:0000256" key="7">
    <source>
        <dbReference type="HAMAP-Rule" id="MF_00078"/>
    </source>
</evidence>
<dbReference type="PIRSF" id="PIRSF004966">
    <property type="entry name" value="UCP004966"/>
    <property type="match status" value="1"/>
</dbReference>